<reference evidence="2" key="1">
    <citation type="journal article" date="2019" name="bioRxiv">
        <title>The Genome of the Zebra Mussel, Dreissena polymorpha: A Resource for Invasive Species Research.</title>
        <authorList>
            <person name="McCartney M.A."/>
            <person name="Auch B."/>
            <person name="Kono T."/>
            <person name="Mallez S."/>
            <person name="Zhang Y."/>
            <person name="Obille A."/>
            <person name="Becker A."/>
            <person name="Abrahante J.E."/>
            <person name="Garbe J."/>
            <person name="Badalamenti J.P."/>
            <person name="Herman A."/>
            <person name="Mangelson H."/>
            <person name="Liachko I."/>
            <person name="Sullivan S."/>
            <person name="Sone E.D."/>
            <person name="Koren S."/>
            <person name="Silverstein K.A.T."/>
            <person name="Beckman K.B."/>
            <person name="Gohl D.M."/>
        </authorList>
    </citation>
    <scope>NUCLEOTIDE SEQUENCE</scope>
    <source>
        <strain evidence="2">Duluth1</strain>
        <tissue evidence="2">Whole animal</tissue>
    </source>
</reference>
<keyword evidence="3" id="KW-1185">Reference proteome</keyword>
<dbReference type="EMBL" id="JAIWYP010000007">
    <property type="protein sequence ID" value="KAH3792151.1"/>
    <property type="molecule type" value="Genomic_DNA"/>
</dbReference>
<organism evidence="2 3">
    <name type="scientific">Dreissena polymorpha</name>
    <name type="common">Zebra mussel</name>
    <name type="synonym">Mytilus polymorpha</name>
    <dbReference type="NCBI Taxonomy" id="45954"/>
    <lineage>
        <taxon>Eukaryota</taxon>
        <taxon>Metazoa</taxon>
        <taxon>Spiralia</taxon>
        <taxon>Lophotrochozoa</taxon>
        <taxon>Mollusca</taxon>
        <taxon>Bivalvia</taxon>
        <taxon>Autobranchia</taxon>
        <taxon>Heteroconchia</taxon>
        <taxon>Euheterodonta</taxon>
        <taxon>Imparidentia</taxon>
        <taxon>Neoheterodontei</taxon>
        <taxon>Myida</taxon>
        <taxon>Dreissenoidea</taxon>
        <taxon>Dreissenidae</taxon>
        <taxon>Dreissena</taxon>
    </lineage>
</organism>
<name>A0A9D4F6F1_DREPO</name>
<feature type="region of interest" description="Disordered" evidence="1">
    <location>
        <begin position="75"/>
        <end position="97"/>
    </location>
</feature>
<gene>
    <name evidence="2" type="ORF">DPMN_145642</name>
</gene>
<evidence type="ECO:0000256" key="1">
    <source>
        <dbReference type="SAM" id="MobiDB-lite"/>
    </source>
</evidence>
<evidence type="ECO:0000313" key="3">
    <source>
        <dbReference type="Proteomes" id="UP000828390"/>
    </source>
</evidence>
<proteinExistence type="predicted"/>
<dbReference type="Proteomes" id="UP000828390">
    <property type="component" value="Unassembled WGS sequence"/>
</dbReference>
<dbReference type="OrthoDB" id="6149519at2759"/>
<sequence>MEHSALIILVIIATIYVTSCYALYIPSDEALEADPKYRELVDMDNEDSANLRKLLLKKLRFREILKEQMKSPEELLESQDLEKAEHAARHHASKRQKMEDLMTRVQAYLNQYKERQIKESMSLPSLRFGRSGIQLGQYQK</sequence>
<dbReference type="AlphaFoldDB" id="A0A9D4F6F1"/>
<protein>
    <submittedName>
        <fullName evidence="2">Uncharacterized protein</fullName>
    </submittedName>
</protein>
<evidence type="ECO:0000313" key="2">
    <source>
        <dbReference type="EMBL" id="KAH3792151.1"/>
    </source>
</evidence>
<comment type="caution">
    <text evidence="2">The sequence shown here is derived from an EMBL/GenBank/DDBJ whole genome shotgun (WGS) entry which is preliminary data.</text>
</comment>
<accession>A0A9D4F6F1</accession>
<reference evidence="2" key="2">
    <citation type="submission" date="2020-11" db="EMBL/GenBank/DDBJ databases">
        <authorList>
            <person name="McCartney M.A."/>
            <person name="Auch B."/>
            <person name="Kono T."/>
            <person name="Mallez S."/>
            <person name="Becker A."/>
            <person name="Gohl D.M."/>
            <person name="Silverstein K.A.T."/>
            <person name="Koren S."/>
            <person name="Bechman K.B."/>
            <person name="Herman A."/>
            <person name="Abrahante J.E."/>
            <person name="Garbe J."/>
        </authorList>
    </citation>
    <scope>NUCLEOTIDE SEQUENCE</scope>
    <source>
        <strain evidence="2">Duluth1</strain>
        <tissue evidence="2">Whole animal</tissue>
    </source>
</reference>